<reference evidence="2" key="1">
    <citation type="submission" date="2021-01" db="EMBL/GenBank/DDBJ databases">
        <title>Whole genome shotgun sequence of Rhizocola hellebori NBRC 109834.</title>
        <authorList>
            <person name="Komaki H."/>
            <person name="Tamura T."/>
        </authorList>
    </citation>
    <scope>NUCLEOTIDE SEQUENCE</scope>
    <source>
        <strain evidence="2">NBRC 109834</strain>
    </source>
</reference>
<keyword evidence="3" id="KW-1185">Reference proteome</keyword>
<dbReference type="AlphaFoldDB" id="A0A8J3QB46"/>
<dbReference type="Proteomes" id="UP000612899">
    <property type="component" value="Unassembled WGS sequence"/>
</dbReference>
<evidence type="ECO:0000313" key="2">
    <source>
        <dbReference type="EMBL" id="GIH06602.1"/>
    </source>
</evidence>
<dbReference type="EMBL" id="BONY01000028">
    <property type="protein sequence ID" value="GIH06602.1"/>
    <property type="molecule type" value="Genomic_DNA"/>
</dbReference>
<feature type="domain" description="DUF5615" evidence="1">
    <location>
        <begin position="17"/>
        <end position="95"/>
    </location>
</feature>
<sequence length="131" mass="13953">MGSPARPSPEQEGPIGILLDEMYPPVLAQQLRERGHDVVAVLDIEVGLGAKSDEEVLAWAARSERCLVTENVADFARLAALGVEHAGIIFVSAQRFPRTSRGLGRVIEAIDAVMADKRLPPSGGVTWLAAG</sequence>
<dbReference type="RefSeq" id="WP_203910413.1">
    <property type="nucleotide sequence ID" value="NZ_BONY01000028.1"/>
</dbReference>
<accession>A0A8J3QB46</accession>
<evidence type="ECO:0000259" key="1">
    <source>
        <dbReference type="Pfam" id="PF18480"/>
    </source>
</evidence>
<comment type="caution">
    <text evidence="2">The sequence shown here is derived from an EMBL/GenBank/DDBJ whole genome shotgun (WGS) entry which is preliminary data.</text>
</comment>
<name>A0A8J3QB46_9ACTN</name>
<organism evidence="2 3">
    <name type="scientific">Rhizocola hellebori</name>
    <dbReference type="NCBI Taxonomy" id="1392758"/>
    <lineage>
        <taxon>Bacteria</taxon>
        <taxon>Bacillati</taxon>
        <taxon>Actinomycetota</taxon>
        <taxon>Actinomycetes</taxon>
        <taxon>Micromonosporales</taxon>
        <taxon>Micromonosporaceae</taxon>
        <taxon>Rhizocola</taxon>
    </lineage>
</organism>
<dbReference type="Pfam" id="PF18480">
    <property type="entry name" value="DUF5615"/>
    <property type="match status" value="1"/>
</dbReference>
<gene>
    <name evidence="2" type="ORF">Rhe02_46690</name>
</gene>
<protein>
    <recommendedName>
        <fullName evidence="1">DUF5615 domain-containing protein</fullName>
    </recommendedName>
</protein>
<proteinExistence type="predicted"/>
<evidence type="ECO:0000313" key="3">
    <source>
        <dbReference type="Proteomes" id="UP000612899"/>
    </source>
</evidence>
<dbReference type="InterPro" id="IPR041049">
    <property type="entry name" value="DUF5615"/>
</dbReference>